<dbReference type="EMBL" id="KN551006">
    <property type="protein sequence ID" value="KHJ92999.1"/>
    <property type="molecule type" value="Genomic_DNA"/>
</dbReference>
<keyword evidence="5" id="KW-1185">Reference proteome</keyword>
<name>A0A0B1T6Y2_OESDE</name>
<dbReference type="GO" id="GO:0005096">
    <property type="term" value="F:GTPase activator activity"/>
    <property type="evidence" value="ECO:0007669"/>
    <property type="project" value="UniProtKB-KW"/>
</dbReference>
<dbReference type="InterPro" id="IPR050989">
    <property type="entry name" value="Rap1_Ran_GAP"/>
</dbReference>
<accession>A0A0B1T6Y2</accession>
<dbReference type="PANTHER" id="PTHR15711">
    <property type="entry name" value="RAP GTPASE-ACTIVATING PROTEIN"/>
    <property type="match status" value="1"/>
</dbReference>
<dbReference type="PROSITE" id="PS50085">
    <property type="entry name" value="RAPGAP"/>
    <property type="match status" value="1"/>
</dbReference>
<dbReference type="Pfam" id="PF02145">
    <property type="entry name" value="Rap_GAP"/>
    <property type="match status" value="1"/>
</dbReference>
<feature type="region of interest" description="Disordered" evidence="2">
    <location>
        <begin position="128"/>
        <end position="240"/>
    </location>
</feature>
<feature type="non-terminal residue" evidence="4">
    <location>
        <position position="1"/>
    </location>
</feature>
<dbReference type="GO" id="GO:0051056">
    <property type="term" value="P:regulation of small GTPase mediated signal transduction"/>
    <property type="evidence" value="ECO:0007669"/>
    <property type="project" value="InterPro"/>
</dbReference>
<evidence type="ECO:0000313" key="4">
    <source>
        <dbReference type="EMBL" id="KHJ92999.1"/>
    </source>
</evidence>
<dbReference type="InterPro" id="IPR035974">
    <property type="entry name" value="Rap/Ran-GAP_sf"/>
</dbReference>
<feature type="domain" description="Rap-GAP" evidence="3">
    <location>
        <begin position="1"/>
        <end position="76"/>
    </location>
</feature>
<feature type="compositionally biased region" description="Basic and acidic residues" evidence="2">
    <location>
        <begin position="159"/>
        <end position="169"/>
    </location>
</feature>
<dbReference type="AlphaFoldDB" id="A0A0B1T6Y2"/>
<evidence type="ECO:0000256" key="2">
    <source>
        <dbReference type="SAM" id="MobiDB-lite"/>
    </source>
</evidence>
<feature type="compositionally biased region" description="Polar residues" evidence="2">
    <location>
        <begin position="231"/>
        <end position="240"/>
    </location>
</feature>
<evidence type="ECO:0000313" key="5">
    <source>
        <dbReference type="Proteomes" id="UP000053660"/>
    </source>
</evidence>
<organism evidence="4 5">
    <name type="scientific">Oesophagostomum dentatum</name>
    <name type="common">Nodular worm</name>
    <dbReference type="NCBI Taxonomy" id="61180"/>
    <lineage>
        <taxon>Eukaryota</taxon>
        <taxon>Metazoa</taxon>
        <taxon>Ecdysozoa</taxon>
        <taxon>Nematoda</taxon>
        <taxon>Chromadorea</taxon>
        <taxon>Rhabditida</taxon>
        <taxon>Rhabditina</taxon>
        <taxon>Rhabditomorpha</taxon>
        <taxon>Strongyloidea</taxon>
        <taxon>Strongylidae</taxon>
        <taxon>Oesophagostomum</taxon>
    </lineage>
</organism>
<gene>
    <name evidence="4" type="ORF">OESDEN_07098</name>
</gene>
<protein>
    <submittedName>
        <fullName evidence="4">Rap/ran-GAP</fullName>
    </submittedName>
</protein>
<dbReference type="Gene3D" id="3.40.50.11210">
    <property type="entry name" value="Rap/Ran-GAP"/>
    <property type="match status" value="1"/>
</dbReference>
<proteinExistence type="predicted"/>
<dbReference type="GO" id="GO:0005737">
    <property type="term" value="C:cytoplasm"/>
    <property type="evidence" value="ECO:0007669"/>
    <property type="project" value="TreeGrafter"/>
</dbReference>
<sequence>PIDALTDKVRYRVSVAARDDVPFFGPTLPAPSIFKKGQDFRNFLLTKLINAENAAYKSAKFAKLAERTRSSLLDSLFTNLKGRAEFYGSPLLETTESSGGLFSSVKKALIGRSRSVSQEVVVPTRAVSMSTPTRTFSVPKRTATSERDKSSSSSGTSSLRRESPIRDDQSDSQADDDTLPATVSPSRGVQRRIIHRQMLGKPCSRAHARTEWELSSVDNDSPENEIDSDTGMESMSSTDQPSTRLSCTFCADDCHSVDTKKLESLMMLKDIDRLSGEKSDLLRQNVSCKTDIKKLKERQSCLSEELERANEEIARLRRMIKRPSHETTATVHQAAHERSYSDVSV</sequence>
<dbReference type="OrthoDB" id="5863657at2759"/>
<dbReference type="PANTHER" id="PTHR15711:SF32">
    <property type="entry name" value="RAP GTPASE ACTIVATING PROTEIN 1, ISOFORM H"/>
    <property type="match status" value="1"/>
</dbReference>
<dbReference type="Proteomes" id="UP000053660">
    <property type="component" value="Unassembled WGS sequence"/>
</dbReference>
<reference evidence="4 5" key="1">
    <citation type="submission" date="2014-03" db="EMBL/GenBank/DDBJ databases">
        <title>Draft genome of the hookworm Oesophagostomum dentatum.</title>
        <authorList>
            <person name="Mitreva M."/>
        </authorList>
    </citation>
    <scope>NUCLEOTIDE SEQUENCE [LARGE SCALE GENOMIC DNA]</scope>
    <source>
        <strain evidence="4 5">OD-Hann</strain>
    </source>
</reference>
<dbReference type="InterPro" id="IPR000331">
    <property type="entry name" value="Rap/Ran_GAP_dom"/>
</dbReference>
<feature type="compositionally biased region" description="Acidic residues" evidence="2">
    <location>
        <begin position="220"/>
        <end position="230"/>
    </location>
</feature>
<dbReference type="SUPFAM" id="SSF111347">
    <property type="entry name" value="Rap/Ran-GAP"/>
    <property type="match status" value="1"/>
</dbReference>
<feature type="compositionally biased region" description="Basic and acidic residues" evidence="2">
    <location>
        <begin position="334"/>
        <end position="345"/>
    </location>
</feature>
<evidence type="ECO:0000259" key="3">
    <source>
        <dbReference type="PROSITE" id="PS50085"/>
    </source>
</evidence>
<evidence type="ECO:0000256" key="1">
    <source>
        <dbReference type="ARBA" id="ARBA00022468"/>
    </source>
</evidence>
<feature type="region of interest" description="Disordered" evidence="2">
    <location>
        <begin position="323"/>
        <end position="345"/>
    </location>
</feature>
<keyword evidence="1" id="KW-0343">GTPase activation</keyword>